<dbReference type="Proteomes" id="UP000830198">
    <property type="component" value="Chromosome"/>
</dbReference>
<feature type="transmembrane region" description="Helical" evidence="1">
    <location>
        <begin position="7"/>
        <end position="25"/>
    </location>
</feature>
<organism evidence="2 3">
    <name type="scientific">Chitinophaga filiformis</name>
    <name type="common">Myxococcus filiformis</name>
    <name type="synonym">Flexibacter filiformis</name>
    <dbReference type="NCBI Taxonomy" id="104663"/>
    <lineage>
        <taxon>Bacteria</taxon>
        <taxon>Pseudomonadati</taxon>
        <taxon>Bacteroidota</taxon>
        <taxon>Chitinophagia</taxon>
        <taxon>Chitinophagales</taxon>
        <taxon>Chitinophagaceae</taxon>
        <taxon>Chitinophaga</taxon>
    </lineage>
</organism>
<keyword evidence="1" id="KW-1133">Transmembrane helix</keyword>
<sequence>MKTGKNIFGCFIAGILIIVFLQQYARQKEGFPNGFNRTIIQGILEPPVLTGLKINSYYIIGFSNDRIYLGNHARSRQILELPYDLGHVDTSWLNIKDSVLFGWGAATIHKQGNSFYLAEGVTPCIIGFPKTDTIGTVLETGTNHFDLILPSERSFVFRTYDTSVHRNVLAYAQYGKRSLTIPALLKDQQDGVFSTDGMLLYDSLSARFLYIYYYRNQLMSFDNNLKNVIHGNTIDTVTRAKIQIHEIRSEHSITFSAPPLKVNKLGCTFHGLLFIYSGLRADNEMGKIAHKSSPIDVYKINDFKYLGSFYIPNYDGKGIRDMAIYNDKLVALRESEITIYNLHLSSFITKK</sequence>
<accession>A0ABY4HW96</accession>
<keyword evidence="1" id="KW-0472">Membrane</keyword>
<dbReference type="EMBL" id="CP095855">
    <property type="protein sequence ID" value="UPK68061.1"/>
    <property type="molecule type" value="Genomic_DNA"/>
</dbReference>
<keyword evidence="1" id="KW-0812">Transmembrane</keyword>
<evidence type="ECO:0000256" key="1">
    <source>
        <dbReference type="SAM" id="Phobius"/>
    </source>
</evidence>
<evidence type="ECO:0000313" key="2">
    <source>
        <dbReference type="EMBL" id="UPK68061.1"/>
    </source>
</evidence>
<protein>
    <recommendedName>
        <fullName evidence="4">TolB-like 6-blade propeller-like</fullName>
    </recommendedName>
</protein>
<keyword evidence="3" id="KW-1185">Reference proteome</keyword>
<gene>
    <name evidence="2" type="ORF">MYF79_24215</name>
</gene>
<evidence type="ECO:0000313" key="3">
    <source>
        <dbReference type="Proteomes" id="UP000830198"/>
    </source>
</evidence>
<evidence type="ECO:0008006" key="4">
    <source>
        <dbReference type="Google" id="ProtNLM"/>
    </source>
</evidence>
<dbReference type="RefSeq" id="WP_247810402.1">
    <property type="nucleotide sequence ID" value="NZ_CP095855.1"/>
</dbReference>
<name>A0ABY4HW96_CHIFI</name>
<reference evidence="2 3" key="1">
    <citation type="submission" date="2022-04" db="EMBL/GenBank/DDBJ databases">
        <title>The arsenic-methylating capacity of Chitinophaga filiformis YT5 during chitin decomposition.</title>
        <authorList>
            <person name="Chen G."/>
            <person name="Liang Y."/>
        </authorList>
    </citation>
    <scope>NUCLEOTIDE SEQUENCE [LARGE SCALE GENOMIC DNA]</scope>
    <source>
        <strain evidence="2 3">YT5</strain>
    </source>
</reference>
<proteinExistence type="predicted"/>